<organism evidence="3 4">
    <name type="scientific">Leucocoprinus leucothites</name>
    <dbReference type="NCBI Taxonomy" id="201217"/>
    <lineage>
        <taxon>Eukaryota</taxon>
        <taxon>Fungi</taxon>
        <taxon>Dikarya</taxon>
        <taxon>Basidiomycota</taxon>
        <taxon>Agaricomycotina</taxon>
        <taxon>Agaricomycetes</taxon>
        <taxon>Agaricomycetidae</taxon>
        <taxon>Agaricales</taxon>
        <taxon>Agaricineae</taxon>
        <taxon>Agaricaceae</taxon>
        <taxon>Leucocoprinus</taxon>
    </lineage>
</organism>
<sequence length="246" mass="26369">MASGAVALVTGAGRGIGRAIALRLARDGYNVALNDIRRDNGLENVRREIRGMGREVIECIADVSKESQVKGMVDSAVKELGGLDVMVANAGICVAKPFMKSTLKEWDQSFDVNGKGVFLCYKYAAERMIEQGRGGRIIGACSQAGKQGADVLTIYCATKFVVRSLTQTTALKPHNITINAYAPGIVDTAMLSKLKEDLKSFVSTPILDALDTGTPEQIAALVSYLASKEAQFVTGEPEPTFSFELK</sequence>
<evidence type="ECO:0000313" key="3">
    <source>
        <dbReference type="EMBL" id="KAF5349228.1"/>
    </source>
</evidence>
<dbReference type="InterPro" id="IPR002347">
    <property type="entry name" value="SDR_fam"/>
</dbReference>
<dbReference type="PRINTS" id="PR00080">
    <property type="entry name" value="SDRFAMILY"/>
</dbReference>
<dbReference type="PANTHER" id="PTHR42760:SF121">
    <property type="entry name" value="3-OXOACYL-(ACYL-CARRIER-PROTEIN) REDUCTASE"/>
    <property type="match status" value="1"/>
</dbReference>
<keyword evidence="4" id="KW-1185">Reference proteome</keyword>
<dbReference type="PRINTS" id="PR00081">
    <property type="entry name" value="GDHRDH"/>
</dbReference>
<accession>A0A8H5FUI4</accession>
<comment type="caution">
    <text evidence="3">The sequence shown here is derived from an EMBL/GenBank/DDBJ whole genome shotgun (WGS) entry which is preliminary data.</text>
</comment>
<dbReference type="GO" id="GO:0006633">
    <property type="term" value="P:fatty acid biosynthetic process"/>
    <property type="evidence" value="ECO:0007669"/>
    <property type="project" value="TreeGrafter"/>
</dbReference>
<dbReference type="SUPFAM" id="SSF51735">
    <property type="entry name" value="NAD(P)-binding Rossmann-fold domains"/>
    <property type="match status" value="1"/>
</dbReference>
<dbReference type="GO" id="GO:0048038">
    <property type="term" value="F:quinone binding"/>
    <property type="evidence" value="ECO:0007669"/>
    <property type="project" value="TreeGrafter"/>
</dbReference>
<proteinExistence type="inferred from homology"/>
<dbReference type="InterPro" id="IPR036291">
    <property type="entry name" value="NAD(P)-bd_dom_sf"/>
</dbReference>
<dbReference type="Gene3D" id="3.40.50.720">
    <property type="entry name" value="NAD(P)-binding Rossmann-like Domain"/>
    <property type="match status" value="1"/>
</dbReference>
<dbReference type="FunFam" id="3.40.50.720:FF:000084">
    <property type="entry name" value="Short-chain dehydrogenase reductase"/>
    <property type="match status" value="1"/>
</dbReference>
<dbReference type="AlphaFoldDB" id="A0A8H5FUI4"/>
<protein>
    <submittedName>
        <fullName evidence="3">Uncharacterized protein</fullName>
    </submittedName>
</protein>
<dbReference type="OrthoDB" id="498125at2759"/>
<evidence type="ECO:0000256" key="1">
    <source>
        <dbReference type="ARBA" id="ARBA00006484"/>
    </source>
</evidence>
<dbReference type="GO" id="GO:0016616">
    <property type="term" value="F:oxidoreductase activity, acting on the CH-OH group of donors, NAD or NADP as acceptor"/>
    <property type="evidence" value="ECO:0007669"/>
    <property type="project" value="TreeGrafter"/>
</dbReference>
<name>A0A8H5FUI4_9AGAR</name>
<dbReference type="PANTHER" id="PTHR42760">
    <property type="entry name" value="SHORT-CHAIN DEHYDROGENASES/REDUCTASES FAMILY MEMBER"/>
    <property type="match status" value="1"/>
</dbReference>
<evidence type="ECO:0000256" key="2">
    <source>
        <dbReference type="RuleBase" id="RU000363"/>
    </source>
</evidence>
<gene>
    <name evidence="3" type="ORF">D9756_009484</name>
</gene>
<dbReference type="Proteomes" id="UP000559027">
    <property type="component" value="Unassembled WGS sequence"/>
</dbReference>
<dbReference type="EMBL" id="JAACJO010000017">
    <property type="protein sequence ID" value="KAF5349228.1"/>
    <property type="molecule type" value="Genomic_DNA"/>
</dbReference>
<reference evidence="3 4" key="1">
    <citation type="journal article" date="2020" name="ISME J.">
        <title>Uncovering the hidden diversity of litter-decomposition mechanisms in mushroom-forming fungi.</title>
        <authorList>
            <person name="Floudas D."/>
            <person name="Bentzer J."/>
            <person name="Ahren D."/>
            <person name="Johansson T."/>
            <person name="Persson P."/>
            <person name="Tunlid A."/>
        </authorList>
    </citation>
    <scope>NUCLEOTIDE SEQUENCE [LARGE SCALE GENOMIC DNA]</scope>
    <source>
        <strain evidence="3 4">CBS 146.42</strain>
    </source>
</reference>
<evidence type="ECO:0000313" key="4">
    <source>
        <dbReference type="Proteomes" id="UP000559027"/>
    </source>
</evidence>
<comment type="similarity">
    <text evidence="1 2">Belongs to the short-chain dehydrogenases/reductases (SDR) family.</text>
</comment>
<dbReference type="Pfam" id="PF00106">
    <property type="entry name" value="adh_short"/>
    <property type="match status" value="1"/>
</dbReference>